<evidence type="ECO:0000313" key="9">
    <source>
        <dbReference type="EMBL" id="EQD73277.1"/>
    </source>
</evidence>
<protein>
    <recommendedName>
        <fullName evidence="3">nicotinate-nucleotide diphosphorylase (carboxylating)</fullName>
        <ecNumber evidence="3">2.4.2.19</ecNumber>
    </recommendedName>
</protein>
<evidence type="ECO:0000256" key="2">
    <source>
        <dbReference type="ARBA" id="ARBA00009400"/>
    </source>
</evidence>
<dbReference type="InterPro" id="IPR027277">
    <property type="entry name" value="NadC/ModD"/>
</dbReference>
<evidence type="ECO:0000256" key="6">
    <source>
        <dbReference type="ARBA" id="ARBA00022679"/>
    </source>
</evidence>
<dbReference type="Gene3D" id="3.20.20.70">
    <property type="entry name" value="Aldolase class I"/>
    <property type="match status" value="1"/>
</dbReference>
<proteinExistence type="inferred from homology"/>
<feature type="non-terminal residue" evidence="9">
    <location>
        <position position="240"/>
    </location>
</feature>
<sequence>MTRRGPSAVRILGLDDLVARALEEDRWRSDRTTARLLPLPVPSEGRVRAQASGLLSGMAAARAVARRAGLRVVRSAHDGDRVRPGAIVLTVRGDGRAMLAIERTVLNFLMHASGVATATARAVRAARGRGGGPGIEIWATRKTLPGLRDLEKAAVIHGGGRPHRRDLSDAVLLKNNHLAFRPLGEAIARLRRTASRNEAIQVEVRSRGEAIEAFRAGARCFLIDNAGPREVRRIVRELRT</sequence>
<comment type="pathway">
    <text evidence="1">Cofactor biosynthesis; NAD(+) biosynthesis; nicotinate D-ribonucleotide from quinolinate: step 1/1.</text>
</comment>
<dbReference type="UniPathway" id="UPA00253">
    <property type="reaction ID" value="UER00331"/>
</dbReference>
<reference evidence="9" key="1">
    <citation type="submission" date="2013-08" db="EMBL/GenBank/DDBJ databases">
        <authorList>
            <person name="Mendez C."/>
            <person name="Richter M."/>
            <person name="Ferrer M."/>
            <person name="Sanchez J."/>
        </authorList>
    </citation>
    <scope>NUCLEOTIDE SEQUENCE</scope>
</reference>
<organism evidence="9">
    <name type="scientific">mine drainage metagenome</name>
    <dbReference type="NCBI Taxonomy" id="410659"/>
    <lineage>
        <taxon>unclassified sequences</taxon>
        <taxon>metagenomes</taxon>
        <taxon>ecological metagenomes</taxon>
    </lineage>
</organism>
<dbReference type="Gene3D" id="3.90.1170.20">
    <property type="entry name" value="Quinolinate phosphoribosyl transferase, N-terminal domain"/>
    <property type="match status" value="1"/>
</dbReference>
<evidence type="ECO:0000256" key="5">
    <source>
        <dbReference type="ARBA" id="ARBA00022676"/>
    </source>
</evidence>
<evidence type="ECO:0000256" key="1">
    <source>
        <dbReference type="ARBA" id="ARBA00004893"/>
    </source>
</evidence>
<keyword evidence="4" id="KW-0662">Pyridine nucleotide biosynthesis</keyword>
<dbReference type="AlphaFoldDB" id="T1BTT0"/>
<dbReference type="GO" id="GO:0034213">
    <property type="term" value="P:quinolinate catabolic process"/>
    <property type="evidence" value="ECO:0007669"/>
    <property type="project" value="TreeGrafter"/>
</dbReference>
<dbReference type="PIRSF" id="PIRSF006250">
    <property type="entry name" value="NadC_ModD"/>
    <property type="match status" value="1"/>
</dbReference>
<dbReference type="NCBIfam" id="TIGR00078">
    <property type="entry name" value="nadC"/>
    <property type="match status" value="1"/>
</dbReference>
<dbReference type="GO" id="GO:0004514">
    <property type="term" value="F:nicotinate-nucleotide diphosphorylase (carboxylating) activity"/>
    <property type="evidence" value="ECO:0007669"/>
    <property type="project" value="UniProtKB-EC"/>
</dbReference>
<reference evidence="9" key="2">
    <citation type="journal article" date="2014" name="ISME J.">
        <title>Microbial stratification in low pH oxic and suboxic macroscopic growths along an acid mine drainage.</title>
        <authorList>
            <person name="Mendez-Garcia C."/>
            <person name="Mesa V."/>
            <person name="Sprenger R.R."/>
            <person name="Richter M."/>
            <person name="Diez M.S."/>
            <person name="Solano J."/>
            <person name="Bargiela R."/>
            <person name="Golyshina O.V."/>
            <person name="Manteca A."/>
            <person name="Ramos J.L."/>
            <person name="Gallego J.R."/>
            <person name="Llorente I."/>
            <person name="Martins Dos Santos V.A."/>
            <person name="Jensen O.N."/>
            <person name="Pelaez A.I."/>
            <person name="Sanchez J."/>
            <person name="Ferrer M."/>
        </authorList>
    </citation>
    <scope>NUCLEOTIDE SEQUENCE</scope>
</reference>
<evidence type="ECO:0000256" key="4">
    <source>
        <dbReference type="ARBA" id="ARBA00022642"/>
    </source>
</evidence>
<evidence type="ECO:0000259" key="8">
    <source>
        <dbReference type="Pfam" id="PF02749"/>
    </source>
</evidence>
<keyword evidence="5 9" id="KW-0328">Glycosyltransferase</keyword>
<dbReference type="PANTHER" id="PTHR32179:SF4">
    <property type="entry name" value="PYROPHOSPHORYLASE MODD-RELATED"/>
    <property type="match status" value="1"/>
</dbReference>
<dbReference type="Pfam" id="PF01729">
    <property type="entry name" value="QRPTase_C"/>
    <property type="match status" value="1"/>
</dbReference>
<dbReference type="EMBL" id="AUZY01002026">
    <property type="protein sequence ID" value="EQD73277.1"/>
    <property type="molecule type" value="Genomic_DNA"/>
</dbReference>
<comment type="caution">
    <text evidence="9">The sequence shown here is derived from an EMBL/GenBank/DDBJ whole genome shotgun (WGS) entry which is preliminary data.</text>
</comment>
<dbReference type="PANTHER" id="PTHR32179">
    <property type="entry name" value="NICOTINATE-NUCLEOTIDE PYROPHOSPHORYLASE [CARBOXYLATING]"/>
    <property type="match status" value="1"/>
</dbReference>
<dbReference type="InterPro" id="IPR022412">
    <property type="entry name" value="Quinolinate_PRibosylTrfase_N"/>
</dbReference>
<feature type="domain" description="Quinolinate phosphoribosyl transferase C-terminal" evidence="7">
    <location>
        <begin position="115"/>
        <end position="239"/>
    </location>
</feature>
<dbReference type="InterPro" id="IPR002638">
    <property type="entry name" value="Quinolinate_PRibosylTrfase_C"/>
</dbReference>
<evidence type="ECO:0000259" key="7">
    <source>
        <dbReference type="Pfam" id="PF01729"/>
    </source>
</evidence>
<dbReference type="GO" id="GO:0009435">
    <property type="term" value="P:NAD+ biosynthetic process"/>
    <property type="evidence" value="ECO:0007669"/>
    <property type="project" value="UniProtKB-UniPathway"/>
</dbReference>
<dbReference type="SUPFAM" id="SSF51690">
    <property type="entry name" value="Nicotinate/Quinolinate PRTase C-terminal domain-like"/>
    <property type="match status" value="1"/>
</dbReference>
<dbReference type="EC" id="2.4.2.19" evidence="3"/>
<keyword evidence="6 9" id="KW-0808">Transferase</keyword>
<dbReference type="InterPro" id="IPR037128">
    <property type="entry name" value="Quinolinate_PRibosylTase_N_sf"/>
</dbReference>
<dbReference type="GO" id="GO:0005737">
    <property type="term" value="C:cytoplasm"/>
    <property type="evidence" value="ECO:0007669"/>
    <property type="project" value="TreeGrafter"/>
</dbReference>
<dbReference type="SUPFAM" id="SSF54675">
    <property type="entry name" value="Nicotinate/Quinolinate PRTase N-terminal domain-like"/>
    <property type="match status" value="1"/>
</dbReference>
<gene>
    <name evidence="9" type="ORF">B1B_03303</name>
</gene>
<accession>T1BTT0</accession>
<name>T1BTT0_9ZZZZ</name>
<dbReference type="Pfam" id="PF02749">
    <property type="entry name" value="QRPTase_N"/>
    <property type="match status" value="1"/>
</dbReference>
<dbReference type="InterPro" id="IPR013785">
    <property type="entry name" value="Aldolase_TIM"/>
</dbReference>
<feature type="domain" description="Quinolinate phosphoribosyl transferase N-terminal" evidence="8">
    <location>
        <begin position="30"/>
        <end position="113"/>
    </location>
</feature>
<comment type="similarity">
    <text evidence="2">Belongs to the NadC/ModD family.</text>
</comment>
<dbReference type="InterPro" id="IPR004393">
    <property type="entry name" value="NadC"/>
</dbReference>
<dbReference type="InterPro" id="IPR036068">
    <property type="entry name" value="Nicotinate_pribotase-like_C"/>
</dbReference>
<evidence type="ECO:0000256" key="3">
    <source>
        <dbReference type="ARBA" id="ARBA00011944"/>
    </source>
</evidence>